<dbReference type="Gene3D" id="3.40.50.620">
    <property type="entry name" value="HUPs"/>
    <property type="match status" value="1"/>
</dbReference>
<dbReference type="Pfam" id="PF02569">
    <property type="entry name" value="Pantoate_ligase"/>
    <property type="match status" value="1"/>
</dbReference>
<protein>
    <recommendedName>
        <fullName evidence="3">pantoate--beta-alanine ligase (AMP-forming)</fullName>
        <ecNumber evidence="3">6.3.2.1</ecNumber>
    </recommendedName>
    <alternativeName>
        <fullName evidence="8">Pantoate-activating enzyme</fullName>
    </alternativeName>
</protein>
<evidence type="ECO:0000256" key="6">
    <source>
        <dbReference type="ARBA" id="ARBA00022741"/>
    </source>
</evidence>
<dbReference type="InterPro" id="IPR042176">
    <property type="entry name" value="Pantoate_ligase_C"/>
</dbReference>
<dbReference type="GO" id="GO:0004592">
    <property type="term" value="F:pantoate-beta-alanine ligase activity"/>
    <property type="evidence" value="ECO:0007669"/>
    <property type="project" value="UniProtKB-EC"/>
</dbReference>
<dbReference type="PANTHER" id="PTHR21299:SF1">
    <property type="entry name" value="PANTOATE--BETA-ALANINE LIGASE"/>
    <property type="match status" value="1"/>
</dbReference>
<evidence type="ECO:0000256" key="3">
    <source>
        <dbReference type="ARBA" id="ARBA00012219"/>
    </source>
</evidence>
<dbReference type="GO" id="GO:0005829">
    <property type="term" value="C:cytosol"/>
    <property type="evidence" value="ECO:0007669"/>
    <property type="project" value="TreeGrafter"/>
</dbReference>
<evidence type="ECO:0000256" key="5">
    <source>
        <dbReference type="ARBA" id="ARBA00022655"/>
    </source>
</evidence>
<dbReference type="InterPro" id="IPR014729">
    <property type="entry name" value="Rossmann-like_a/b/a_fold"/>
</dbReference>
<dbReference type="SUPFAM" id="SSF52374">
    <property type="entry name" value="Nucleotidylyl transferase"/>
    <property type="match status" value="1"/>
</dbReference>
<evidence type="ECO:0000256" key="8">
    <source>
        <dbReference type="ARBA" id="ARBA00032806"/>
    </source>
</evidence>
<dbReference type="AlphaFoldDB" id="A0A0F9PPZ3"/>
<dbReference type="CDD" id="cd00560">
    <property type="entry name" value="PanC"/>
    <property type="match status" value="1"/>
</dbReference>
<keyword evidence="7" id="KW-0067">ATP-binding</keyword>
<organism evidence="10">
    <name type="scientific">marine sediment metagenome</name>
    <dbReference type="NCBI Taxonomy" id="412755"/>
    <lineage>
        <taxon>unclassified sequences</taxon>
        <taxon>metagenomes</taxon>
        <taxon>ecological metagenomes</taxon>
    </lineage>
</organism>
<dbReference type="UniPathway" id="UPA00028">
    <property type="reaction ID" value="UER00005"/>
</dbReference>
<reference evidence="10" key="1">
    <citation type="journal article" date="2015" name="Nature">
        <title>Complex archaea that bridge the gap between prokaryotes and eukaryotes.</title>
        <authorList>
            <person name="Spang A."/>
            <person name="Saw J.H."/>
            <person name="Jorgensen S.L."/>
            <person name="Zaremba-Niedzwiedzka K."/>
            <person name="Martijn J."/>
            <person name="Lind A.E."/>
            <person name="van Eijk R."/>
            <person name="Schleper C."/>
            <person name="Guy L."/>
            <person name="Ettema T.J."/>
        </authorList>
    </citation>
    <scope>NUCLEOTIDE SEQUENCE</scope>
</reference>
<comment type="similarity">
    <text evidence="2">Belongs to the pantothenate synthetase family.</text>
</comment>
<dbReference type="InterPro" id="IPR003721">
    <property type="entry name" value="Pantoate_ligase"/>
</dbReference>
<gene>
    <name evidence="10" type="ORF">LCGC14_0800040</name>
</gene>
<dbReference type="PANTHER" id="PTHR21299">
    <property type="entry name" value="CYTIDYLATE KINASE/PANTOATE-BETA-ALANINE LIGASE"/>
    <property type="match status" value="1"/>
</dbReference>
<dbReference type="FunFam" id="3.40.50.620:FF:000013">
    <property type="entry name" value="Pantothenate synthetase"/>
    <property type="match status" value="1"/>
</dbReference>
<sequence>MQSVETITALRAQVKAWRDHKYTVAFVPTMGNLHEGHLSLVKKASELADKVVVSIFVNPLQFDDKEDLSAYPRTVKADIQMLSSVGCDVIFTPSVDTMYPKGMTSHTHISVPDMDDKLCGLRRPGHFDGVATVVTKLLNIVQADIAVFGEKDYQQLLLIKHLVRDLNLPIDIVGGPTFRDESGLAMSSRNQYLSEKQRKQAAGLHQTLLAVKQNIERGEQDFSALQQDACNKLKLLGLAAEYVDIRRANDLGQAISGDKDLRILAAVRLGKARLIDNIACHLA</sequence>
<keyword evidence="6" id="KW-0547">Nucleotide-binding</keyword>
<evidence type="ECO:0000256" key="2">
    <source>
        <dbReference type="ARBA" id="ARBA00009256"/>
    </source>
</evidence>
<dbReference type="EMBL" id="LAZR01002150">
    <property type="protein sequence ID" value="KKN33795.1"/>
    <property type="molecule type" value="Genomic_DNA"/>
</dbReference>
<dbReference type="NCBIfam" id="TIGR00018">
    <property type="entry name" value="panC"/>
    <property type="match status" value="1"/>
</dbReference>
<keyword evidence="4" id="KW-0436">Ligase</keyword>
<comment type="caution">
    <text evidence="10">The sequence shown here is derived from an EMBL/GenBank/DDBJ whole genome shotgun (WGS) entry which is preliminary data.</text>
</comment>
<evidence type="ECO:0000256" key="4">
    <source>
        <dbReference type="ARBA" id="ARBA00022598"/>
    </source>
</evidence>
<name>A0A0F9PPZ3_9ZZZZ</name>
<comment type="pathway">
    <text evidence="1">Cofactor biosynthesis; (R)-pantothenate biosynthesis; (R)-pantothenate from (R)-pantoate and beta-alanine: step 1/1.</text>
</comment>
<evidence type="ECO:0000256" key="1">
    <source>
        <dbReference type="ARBA" id="ARBA00004990"/>
    </source>
</evidence>
<proteinExistence type="inferred from homology"/>
<evidence type="ECO:0000256" key="9">
    <source>
        <dbReference type="ARBA" id="ARBA00048258"/>
    </source>
</evidence>
<dbReference type="NCBIfam" id="TIGR00125">
    <property type="entry name" value="cyt_tran_rel"/>
    <property type="match status" value="1"/>
</dbReference>
<keyword evidence="5" id="KW-0566">Pantothenate biosynthesis</keyword>
<dbReference type="InterPro" id="IPR004821">
    <property type="entry name" value="Cyt_trans-like"/>
</dbReference>
<dbReference type="GO" id="GO:0005524">
    <property type="term" value="F:ATP binding"/>
    <property type="evidence" value="ECO:0007669"/>
    <property type="project" value="UniProtKB-KW"/>
</dbReference>
<comment type="catalytic activity">
    <reaction evidence="9">
        <text>(R)-pantoate + beta-alanine + ATP = (R)-pantothenate + AMP + diphosphate + H(+)</text>
        <dbReference type="Rhea" id="RHEA:10912"/>
        <dbReference type="ChEBI" id="CHEBI:15378"/>
        <dbReference type="ChEBI" id="CHEBI:15980"/>
        <dbReference type="ChEBI" id="CHEBI:29032"/>
        <dbReference type="ChEBI" id="CHEBI:30616"/>
        <dbReference type="ChEBI" id="CHEBI:33019"/>
        <dbReference type="ChEBI" id="CHEBI:57966"/>
        <dbReference type="ChEBI" id="CHEBI:456215"/>
        <dbReference type="EC" id="6.3.2.1"/>
    </reaction>
</comment>
<evidence type="ECO:0000313" key="10">
    <source>
        <dbReference type="EMBL" id="KKN33795.1"/>
    </source>
</evidence>
<accession>A0A0F9PPZ3</accession>
<dbReference type="GO" id="GO:0015940">
    <property type="term" value="P:pantothenate biosynthetic process"/>
    <property type="evidence" value="ECO:0007669"/>
    <property type="project" value="UniProtKB-UniPathway"/>
</dbReference>
<evidence type="ECO:0000256" key="7">
    <source>
        <dbReference type="ARBA" id="ARBA00022840"/>
    </source>
</evidence>
<dbReference type="Gene3D" id="3.30.1300.10">
    <property type="entry name" value="Pantoate-beta-alanine ligase, C-terminal domain"/>
    <property type="match status" value="1"/>
</dbReference>
<dbReference type="HAMAP" id="MF_00158">
    <property type="entry name" value="PanC"/>
    <property type="match status" value="1"/>
</dbReference>
<dbReference type="EC" id="6.3.2.1" evidence="3"/>